<dbReference type="SUPFAM" id="SSF109604">
    <property type="entry name" value="HD-domain/PDEase-like"/>
    <property type="match status" value="1"/>
</dbReference>
<dbReference type="CDD" id="cd00077">
    <property type="entry name" value="HDc"/>
    <property type="match status" value="1"/>
</dbReference>
<dbReference type="Proteomes" id="UP000184036">
    <property type="component" value="Unassembled WGS sequence"/>
</dbReference>
<dbReference type="Pfam" id="PF01966">
    <property type="entry name" value="HD"/>
    <property type="match status" value="1"/>
</dbReference>
<protein>
    <submittedName>
        <fullName evidence="2">Metal dependent phosphohydrolase</fullName>
    </submittedName>
</protein>
<dbReference type="STRING" id="271157.SAMN05444396_105179"/>
<dbReference type="InterPro" id="IPR006674">
    <property type="entry name" value="HD_domain"/>
</dbReference>
<evidence type="ECO:0000259" key="1">
    <source>
        <dbReference type="Pfam" id="PF01966"/>
    </source>
</evidence>
<dbReference type="RefSeq" id="WP_072991093.1">
    <property type="nucleotide sequence ID" value="NZ_FQWE01000005.1"/>
</dbReference>
<dbReference type="OrthoDB" id="5728337at2"/>
<keyword evidence="3" id="KW-1185">Reference proteome</keyword>
<accession>A0A1M5HLV0</accession>
<organism evidence="2 3">
    <name type="scientific">Flavobacterium segetis</name>
    <dbReference type="NCBI Taxonomy" id="271157"/>
    <lineage>
        <taxon>Bacteria</taxon>
        <taxon>Pseudomonadati</taxon>
        <taxon>Bacteroidota</taxon>
        <taxon>Flavobacteriia</taxon>
        <taxon>Flavobacteriales</taxon>
        <taxon>Flavobacteriaceae</taxon>
        <taxon>Flavobacterium</taxon>
    </lineage>
</organism>
<keyword evidence="2" id="KW-0378">Hydrolase</keyword>
<dbReference type="AlphaFoldDB" id="A0A1M5HLV0"/>
<dbReference type="GO" id="GO:0016787">
    <property type="term" value="F:hydrolase activity"/>
    <property type="evidence" value="ECO:0007669"/>
    <property type="project" value="UniProtKB-KW"/>
</dbReference>
<name>A0A1M5HLV0_9FLAO</name>
<gene>
    <name evidence="2" type="ORF">SAMN05444396_105179</name>
</gene>
<dbReference type="InterPro" id="IPR003607">
    <property type="entry name" value="HD/PDEase_dom"/>
</dbReference>
<reference evidence="3" key="1">
    <citation type="submission" date="2016-11" db="EMBL/GenBank/DDBJ databases">
        <authorList>
            <person name="Varghese N."/>
            <person name="Submissions S."/>
        </authorList>
    </citation>
    <scope>NUCLEOTIDE SEQUENCE [LARGE SCALE GENOMIC DNA]</scope>
    <source>
        <strain evidence="3">DSM 19741</strain>
    </source>
</reference>
<evidence type="ECO:0000313" key="3">
    <source>
        <dbReference type="Proteomes" id="UP000184036"/>
    </source>
</evidence>
<proteinExistence type="predicted"/>
<evidence type="ECO:0000313" key="2">
    <source>
        <dbReference type="EMBL" id="SHG16878.1"/>
    </source>
</evidence>
<sequence length="200" mass="23113">MLRDKDIAVWQAACPFLDVRSNDEHTLFSYYWAKQLLDFYPDANPDVVLPAILLHDTGWKKIPLEKVLESFGPLMKYPELRRQHELEGVAIAKQILSELGYAESLITQICDIIDGHDTTIQAKSLNDSLVKDSDKLWRFTRHGNETIQSWFSKSLSEVHEILRKQFDTLLTDKGKLFATQMLEIAELKENLNKYIPYVSS</sequence>
<dbReference type="EMBL" id="FQWE01000005">
    <property type="protein sequence ID" value="SHG16878.1"/>
    <property type="molecule type" value="Genomic_DNA"/>
</dbReference>
<feature type="domain" description="HD" evidence="1">
    <location>
        <begin position="23"/>
        <end position="136"/>
    </location>
</feature>
<dbReference type="Gene3D" id="1.10.3210.10">
    <property type="entry name" value="Hypothetical protein af1432"/>
    <property type="match status" value="1"/>
</dbReference>